<reference evidence="1" key="1">
    <citation type="submission" date="2016-11" db="EMBL/GenBank/DDBJ databases">
        <authorList>
            <person name="Jaros S."/>
            <person name="Januszkiewicz K."/>
            <person name="Wedrychowicz H."/>
        </authorList>
    </citation>
    <scope>NUCLEOTIDE SEQUENCE</scope>
    <source>
        <strain evidence="1">ACA-DC 565</strain>
    </source>
</reference>
<organism evidence="1">
    <name type="scientific">Loigolactobacillus rennini</name>
    <dbReference type="NCBI Taxonomy" id="238013"/>
    <lineage>
        <taxon>Bacteria</taxon>
        <taxon>Bacillati</taxon>
        <taxon>Bacillota</taxon>
        <taxon>Bacilli</taxon>
        <taxon>Lactobacillales</taxon>
        <taxon>Lactobacillaceae</taxon>
        <taxon>Loigolactobacillus</taxon>
    </lineage>
</organism>
<evidence type="ECO:0000313" key="1">
    <source>
        <dbReference type="EMBL" id="SFZ88678.1"/>
    </source>
</evidence>
<protein>
    <submittedName>
        <fullName evidence="1">Uncharacterized protein</fullName>
    </submittedName>
</protein>
<proteinExistence type="predicted"/>
<sequence>MNIFLPSKLTFNLLVLFFNENDLVRLNLLMTSRIAAFYFLH</sequence>
<accession>A0A1K2I8N7</accession>
<dbReference type="EMBL" id="LT634362">
    <property type="protein sequence ID" value="SFZ88678.1"/>
    <property type="molecule type" value="Genomic_DNA"/>
</dbReference>
<gene>
    <name evidence="1" type="ORF">LREN565_1791</name>
</gene>
<dbReference type="AlphaFoldDB" id="A0A1K2I8N7"/>
<name>A0A1K2I8N7_9LACO</name>